<dbReference type="STRING" id="1392247.A0A3N4L446"/>
<dbReference type="GO" id="GO:0005674">
    <property type="term" value="C:transcription factor TFIIF complex"/>
    <property type="evidence" value="ECO:0007669"/>
    <property type="project" value="InterPro"/>
</dbReference>
<dbReference type="InterPro" id="IPR040450">
    <property type="entry name" value="TFIIF_beta_HTH"/>
</dbReference>
<dbReference type="GO" id="GO:0006367">
    <property type="term" value="P:transcription initiation at RNA polymerase II promoter"/>
    <property type="evidence" value="ECO:0007669"/>
    <property type="project" value="InterPro"/>
</dbReference>
<name>A0A3N4L446_9PEZI</name>
<comment type="subcellular location">
    <subcellularLocation>
        <location evidence="1">Nucleus</location>
    </subcellularLocation>
</comment>
<evidence type="ECO:0000313" key="13">
    <source>
        <dbReference type="EMBL" id="RPB17603.1"/>
    </source>
</evidence>
<dbReference type="Pfam" id="PF02270">
    <property type="entry name" value="TFIIF_beta"/>
    <property type="match status" value="1"/>
</dbReference>
<comment type="similarity">
    <text evidence="2">Belongs to the TFIIF beta subunit family.</text>
</comment>
<reference evidence="13 14" key="1">
    <citation type="journal article" date="2018" name="Nat. Ecol. Evol.">
        <title>Pezizomycetes genomes reveal the molecular basis of ectomycorrhizal truffle lifestyle.</title>
        <authorList>
            <person name="Murat C."/>
            <person name="Payen T."/>
            <person name="Noel B."/>
            <person name="Kuo A."/>
            <person name="Morin E."/>
            <person name="Chen J."/>
            <person name="Kohler A."/>
            <person name="Krizsan K."/>
            <person name="Balestrini R."/>
            <person name="Da Silva C."/>
            <person name="Montanini B."/>
            <person name="Hainaut M."/>
            <person name="Levati E."/>
            <person name="Barry K.W."/>
            <person name="Belfiori B."/>
            <person name="Cichocki N."/>
            <person name="Clum A."/>
            <person name="Dockter R.B."/>
            <person name="Fauchery L."/>
            <person name="Guy J."/>
            <person name="Iotti M."/>
            <person name="Le Tacon F."/>
            <person name="Lindquist E.A."/>
            <person name="Lipzen A."/>
            <person name="Malagnac F."/>
            <person name="Mello A."/>
            <person name="Molinier V."/>
            <person name="Miyauchi S."/>
            <person name="Poulain J."/>
            <person name="Riccioni C."/>
            <person name="Rubini A."/>
            <person name="Sitrit Y."/>
            <person name="Splivallo R."/>
            <person name="Traeger S."/>
            <person name="Wang M."/>
            <person name="Zifcakova L."/>
            <person name="Wipf D."/>
            <person name="Zambonelli A."/>
            <person name="Paolocci F."/>
            <person name="Nowrousian M."/>
            <person name="Ottonello S."/>
            <person name="Baldrian P."/>
            <person name="Spatafora J.W."/>
            <person name="Henrissat B."/>
            <person name="Nagy L.G."/>
            <person name="Aury J.M."/>
            <person name="Wincker P."/>
            <person name="Grigoriev I.V."/>
            <person name="Bonfante P."/>
            <person name="Martin F.M."/>
        </authorList>
    </citation>
    <scope>NUCLEOTIDE SEQUENCE [LARGE SCALE GENOMIC DNA]</scope>
    <source>
        <strain evidence="13 14">CCBAS932</strain>
    </source>
</reference>
<proteinExistence type="inferred from homology"/>
<evidence type="ECO:0000256" key="3">
    <source>
        <dbReference type="ARBA" id="ARBA00021453"/>
    </source>
</evidence>
<evidence type="ECO:0000256" key="4">
    <source>
        <dbReference type="ARBA" id="ARBA00023015"/>
    </source>
</evidence>
<evidence type="ECO:0000256" key="9">
    <source>
        <dbReference type="ARBA" id="ARBA00081863"/>
    </source>
</evidence>
<dbReference type="SUPFAM" id="SSF50916">
    <property type="entry name" value="Rap30/74 interaction domains"/>
    <property type="match status" value="1"/>
</dbReference>
<dbReference type="GO" id="GO:0003743">
    <property type="term" value="F:translation initiation factor activity"/>
    <property type="evidence" value="ECO:0007669"/>
    <property type="project" value="UniProtKB-KW"/>
</dbReference>
<dbReference type="Proteomes" id="UP000277580">
    <property type="component" value="Unassembled WGS sequence"/>
</dbReference>
<organism evidence="13 14">
    <name type="scientific">Morchella conica CCBAS932</name>
    <dbReference type="NCBI Taxonomy" id="1392247"/>
    <lineage>
        <taxon>Eukaryota</taxon>
        <taxon>Fungi</taxon>
        <taxon>Dikarya</taxon>
        <taxon>Ascomycota</taxon>
        <taxon>Pezizomycotina</taxon>
        <taxon>Pezizomycetes</taxon>
        <taxon>Pezizales</taxon>
        <taxon>Morchellaceae</taxon>
        <taxon>Morchella</taxon>
    </lineage>
</organism>
<evidence type="ECO:0000256" key="10">
    <source>
        <dbReference type="SAM" id="MobiDB-lite"/>
    </source>
</evidence>
<dbReference type="InterPro" id="IPR036390">
    <property type="entry name" value="WH_DNA-bd_sf"/>
</dbReference>
<evidence type="ECO:0000256" key="1">
    <source>
        <dbReference type="ARBA" id="ARBA00004123"/>
    </source>
</evidence>
<feature type="compositionally biased region" description="Acidic residues" evidence="10">
    <location>
        <begin position="362"/>
        <end position="379"/>
    </location>
</feature>
<dbReference type="CDD" id="cd07980">
    <property type="entry name" value="TFIIF_beta"/>
    <property type="match status" value="1"/>
</dbReference>
<gene>
    <name evidence="13" type="ORF">P167DRAFT_498206</name>
</gene>
<dbReference type="FunFam" id="1.10.10.10:FF:000035">
    <property type="entry name" value="General transcription factor IIF subunit 2"/>
    <property type="match status" value="1"/>
</dbReference>
<dbReference type="Gene3D" id="1.10.10.10">
    <property type="entry name" value="Winged helix-like DNA-binding domain superfamily/Winged helix DNA-binding domain"/>
    <property type="match status" value="1"/>
</dbReference>
<dbReference type="InParanoid" id="A0A3N4L446"/>
<keyword evidence="13" id="KW-0648">Protein biosynthesis</keyword>
<feature type="region of interest" description="Disordered" evidence="10">
    <location>
        <begin position="1"/>
        <end position="36"/>
    </location>
</feature>
<protein>
    <recommendedName>
        <fullName evidence="3">Transcription initiation factor IIF subunit beta</fullName>
    </recommendedName>
    <alternativeName>
        <fullName evidence="9">TFIIF medium subunit</fullName>
    </alternativeName>
    <alternativeName>
        <fullName evidence="8">TFIIF-beta</fullName>
    </alternativeName>
</protein>
<keyword evidence="13" id="KW-0396">Initiation factor</keyword>
<dbReference type="PANTHER" id="PTHR10445:SF0">
    <property type="entry name" value="GENERAL TRANSCRIPTION FACTOR IIF SUBUNIT 2"/>
    <property type="match status" value="1"/>
</dbReference>
<dbReference type="InterPro" id="IPR011039">
    <property type="entry name" value="TFIIF_interaction"/>
</dbReference>
<feature type="compositionally biased region" description="Basic and acidic residues" evidence="10">
    <location>
        <begin position="336"/>
        <end position="348"/>
    </location>
</feature>
<feature type="region of interest" description="Disordered" evidence="10">
    <location>
        <begin position="336"/>
        <end position="379"/>
    </location>
</feature>
<evidence type="ECO:0000256" key="7">
    <source>
        <dbReference type="ARBA" id="ARBA00023242"/>
    </source>
</evidence>
<feature type="domain" description="TFIIF beta subunit N-terminal" evidence="12">
    <location>
        <begin position="51"/>
        <end position="209"/>
    </location>
</feature>
<dbReference type="InterPro" id="IPR040504">
    <property type="entry name" value="TFIIF_beta_N"/>
</dbReference>
<evidence type="ECO:0000256" key="6">
    <source>
        <dbReference type="ARBA" id="ARBA00023163"/>
    </source>
</evidence>
<dbReference type="GO" id="GO:0003677">
    <property type="term" value="F:DNA binding"/>
    <property type="evidence" value="ECO:0007669"/>
    <property type="project" value="UniProtKB-KW"/>
</dbReference>
<dbReference type="PANTHER" id="PTHR10445">
    <property type="entry name" value="GENERAL TRANSCRIPTION FACTOR IIF SUBUNIT 2"/>
    <property type="match status" value="1"/>
</dbReference>
<sequence length="379" mass="41891">MATVKPDPGTKLEPKSENQDIDMTSIPSIKPESDDELYEDAGDLDMVEGSKAVWLVKLPSFVAERWNDIDEDEEIVLGVVKVNPNNNEQLKLSLERNEVNGDVPTEYDLRITNMEVTNTFVFTEKDMPGFSSKMNTGGVKEGEPPMPPRFLYQDRNKEGGGDRGGGGGGGGGKGNWGKPQRFQPYIRKAIPKRTALAGTVRHECSMSPVLNTEYKAFQASKFDQANTPRVTTKFLDDQHIGGNLLAPGTTGAGSKSFSAFIKQTEKVRKPTDNKAARIPHAELVSALFTCFGEHEYWSMKGLRERLVQPEQYLKSVLEEIAQINRNGPYVGKWQLKDEYKPDSQKEPGEGGEATGGAGDVIQIDDDDDDDLVEMEDVPM</sequence>
<keyword evidence="4" id="KW-0805">Transcription regulation</keyword>
<dbReference type="InterPro" id="IPR003196">
    <property type="entry name" value="TFIIF_beta"/>
</dbReference>
<feature type="compositionally biased region" description="Basic and acidic residues" evidence="10">
    <location>
        <begin position="152"/>
        <end position="161"/>
    </location>
</feature>
<feature type="compositionally biased region" description="Basic and acidic residues" evidence="10">
    <location>
        <begin position="8"/>
        <end position="18"/>
    </location>
</feature>
<accession>A0A3N4L446</accession>
<feature type="compositionally biased region" description="Gly residues" evidence="10">
    <location>
        <begin position="162"/>
        <end position="175"/>
    </location>
</feature>
<keyword evidence="14" id="KW-1185">Reference proteome</keyword>
<feature type="domain" description="TFIIF beta subunit HTH" evidence="11">
    <location>
        <begin position="276"/>
        <end position="340"/>
    </location>
</feature>
<dbReference type="EMBL" id="ML119105">
    <property type="protein sequence ID" value="RPB17603.1"/>
    <property type="molecule type" value="Genomic_DNA"/>
</dbReference>
<evidence type="ECO:0000256" key="5">
    <source>
        <dbReference type="ARBA" id="ARBA00023125"/>
    </source>
</evidence>
<evidence type="ECO:0000259" key="11">
    <source>
        <dbReference type="Pfam" id="PF02270"/>
    </source>
</evidence>
<dbReference type="AlphaFoldDB" id="A0A3N4L446"/>
<dbReference type="FunCoup" id="A0A3N4L446">
    <property type="interactions" value="499"/>
</dbReference>
<keyword evidence="6" id="KW-0804">Transcription</keyword>
<dbReference type="OrthoDB" id="26094at2759"/>
<dbReference type="Pfam" id="PF17683">
    <property type="entry name" value="TFIIF_beta_N"/>
    <property type="match status" value="1"/>
</dbReference>
<evidence type="ECO:0000259" key="12">
    <source>
        <dbReference type="Pfam" id="PF17683"/>
    </source>
</evidence>
<dbReference type="InterPro" id="IPR036388">
    <property type="entry name" value="WH-like_DNA-bd_sf"/>
</dbReference>
<keyword evidence="5" id="KW-0238">DNA-binding</keyword>
<evidence type="ECO:0000256" key="8">
    <source>
        <dbReference type="ARBA" id="ARBA00081473"/>
    </source>
</evidence>
<evidence type="ECO:0000313" key="14">
    <source>
        <dbReference type="Proteomes" id="UP000277580"/>
    </source>
</evidence>
<feature type="region of interest" description="Disordered" evidence="10">
    <location>
        <begin position="135"/>
        <end position="180"/>
    </location>
</feature>
<dbReference type="SUPFAM" id="SSF46785">
    <property type="entry name" value="Winged helix' DNA-binding domain"/>
    <property type="match status" value="1"/>
</dbReference>
<evidence type="ECO:0000256" key="2">
    <source>
        <dbReference type="ARBA" id="ARBA00009543"/>
    </source>
</evidence>
<keyword evidence="7" id="KW-0539">Nucleus</keyword>